<dbReference type="InterPro" id="IPR012675">
    <property type="entry name" value="Beta-grasp_dom_sf"/>
</dbReference>
<dbReference type="PANTHER" id="PTHR43112">
    <property type="entry name" value="FERREDOXIN"/>
    <property type="match status" value="1"/>
</dbReference>
<sequence>MSDDGTNSYNVTLILDDGSKESFDCDHDVYILEAAEDLGIELPYSCRAGACSTCAGKIVSGSVDQSDQSFLDDEQVGGNFILTCVAYPTSDCVINTHQEEILYS</sequence>
<dbReference type="PROSITE" id="PS00197">
    <property type="entry name" value="2FE2S_FER_1"/>
    <property type="match status" value="1"/>
</dbReference>
<keyword evidence="3 9" id="KW-0813">Transport</keyword>
<dbReference type="InterPro" id="IPR001041">
    <property type="entry name" value="2Fe-2S_ferredoxin-type"/>
</dbReference>
<organism evidence="11">
    <name type="scientific">Polysiphonia infestans</name>
    <dbReference type="NCBI Taxonomy" id="2006978"/>
    <lineage>
        <taxon>Eukaryota</taxon>
        <taxon>Rhodophyta</taxon>
        <taxon>Florideophyceae</taxon>
        <taxon>Rhodymeniophycidae</taxon>
        <taxon>Ceramiales</taxon>
        <taxon>Rhodomelaceae</taxon>
        <taxon>Polysiphonioideae</taxon>
        <taxon>Polysiphonia</taxon>
    </lineage>
</organism>
<reference evidence="11" key="1">
    <citation type="journal article" date="2017" name="J. Phycol.">
        <title>Analysis of chloroplast genomes and a supermatrix inform reclassification of the Rhodomelaceae (Rhodophyta).</title>
        <authorList>
            <person name="Diaz-Tapia P."/>
            <person name="Maggs C.A."/>
            <person name="West J.A."/>
            <person name="Verbruggen H."/>
        </authorList>
    </citation>
    <scope>NUCLEOTIDE SEQUENCE</scope>
    <source>
        <strain evidence="11">PD763</strain>
    </source>
</reference>
<evidence type="ECO:0000256" key="5">
    <source>
        <dbReference type="ARBA" id="ARBA00022723"/>
    </source>
</evidence>
<evidence type="ECO:0000256" key="6">
    <source>
        <dbReference type="ARBA" id="ARBA00022982"/>
    </source>
</evidence>
<keyword evidence="9 11" id="KW-0150">Chloroplast</keyword>
<dbReference type="CDD" id="cd00207">
    <property type="entry name" value="fer2"/>
    <property type="match status" value="1"/>
</dbReference>
<keyword evidence="6 9" id="KW-0249">Electron transport</keyword>
<keyword evidence="5 9" id="KW-0479">Metal-binding</keyword>
<comment type="cofactor">
    <cofactor evidence="9">
        <name>[2Fe-2S] cluster</name>
        <dbReference type="ChEBI" id="CHEBI:190135"/>
    </cofactor>
    <text evidence="9">Binds 1 [2Fe-2S] cluster.</text>
</comment>
<evidence type="ECO:0000256" key="7">
    <source>
        <dbReference type="ARBA" id="ARBA00023004"/>
    </source>
</evidence>
<evidence type="ECO:0000256" key="9">
    <source>
        <dbReference type="RuleBase" id="RU364001"/>
    </source>
</evidence>
<keyword evidence="7 9" id="KW-0408">Iron</keyword>
<geneLocation type="chloroplast" evidence="11"/>
<dbReference type="SUPFAM" id="SSF54292">
    <property type="entry name" value="2Fe-2S ferredoxin-like"/>
    <property type="match status" value="1"/>
</dbReference>
<accession>A0A1Z1MEC6</accession>
<dbReference type="AlphaFoldDB" id="A0A1Z1MEC6"/>
<gene>
    <name evidence="11" type="primary">petF</name>
</gene>
<dbReference type="GO" id="GO:0046872">
    <property type="term" value="F:metal ion binding"/>
    <property type="evidence" value="ECO:0007669"/>
    <property type="project" value="UniProtKB-KW"/>
</dbReference>
<evidence type="ECO:0000256" key="4">
    <source>
        <dbReference type="ARBA" id="ARBA00022714"/>
    </source>
</evidence>
<evidence type="ECO:0000313" key="11">
    <source>
        <dbReference type="EMBL" id="ARW64428.1"/>
    </source>
</evidence>
<keyword evidence="4 9" id="KW-0001">2Fe-2S</keyword>
<dbReference type="PANTHER" id="PTHR43112:SF3">
    <property type="entry name" value="FERREDOXIN-2, CHLOROPLASTIC"/>
    <property type="match status" value="1"/>
</dbReference>
<dbReference type="PROSITE" id="PS51085">
    <property type="entry name" value="2FE2S_FER_2"/>
    <property type="match status" value="1"/>
</dbReference>
<evidence type="ECO:0000256" key="2">
    <source>
        <dbReference type="ARBA" id="ARBA00013529"/>
    </source>
</evidence>
<dbReference type="GO" id="GO:0022900">
    <property type="term" value="P:electron transport chain"/>
    <property type="evidence" value="ECO:0007669"/>
    <property type="project" value="InterPro"/>
</dbReference>
<evidence type="ECO:0000256" key="1">
    <source>
        <dbReference type="ARBA" id="ARBA00007874"/>
    </source>
</evidence>
<dbReference type="EMBL" id="MF101432">
    <property type="protein sequence ID" value="ARW64428.1"/>
    <property type="molecule type" value="Genomic_DNA"/>
</dbReference>
<dbReference type="NCBIfam" id="TIGR02008">
    <property type="entry name" value="fdx_plant"/>
    <property type="match status" value="1"/>
</dbReference>
<dbReference type="GeneID" id="33357470"/>
<dbReference type="RefSeq" id="YP_009395448.1">
    <property type="nucleotide sequence ID" value="NC_035277.1"/>
</dbReference>
<dbReference type="Gene3D" id="3.10.20.30">
    <property type="match status" value="1"/>
</dbReference>
<evidence type="ECO:0000256" key="8">
    <source>
        <dbReference type="ARBA" id="ARBA00023014"/>
    </source>
</evidence>
<dbReference type="GO" id="GO:0051537">
    <property type="term" value="F:2 iron, 2 sulfur cluster binding"/>
    <property type="evidence" value="ECO:0007669"/>
    <property type="project" value="UniProtKB-KW"/>
</dbReference>
<dbReference type="InterPro" id="IPR006058">
    <property type="entry name" value="2Fe2S_fd_BS"/>
</dbReference>
<comment type="similarity">
    <text evidence="1 9">Belongs to the 2Fe2S plant-type ferredoxin family.</text>
</comment>
<dbReference type="InterPro" id="IPR036010">
    <property type="entry name" value="2Fe-2S_ferredoxin-like_sf"/>
</dbReference>
<comment type="subcellular location">
    <subcellularLocation>
        <location evidence="9">Plastid</location>
        <location evidence="9">Chloroplast</location>
    </subcellularLocation>
</comment>
<keyword evidence="8 9" id="KW-0411">Iron-sulfur</keyword>
<dbReference type="FunFam" id="3.10.20.30:FF:000014">
    <property type="entry name" value="Ferredoxin"/>
    <property type="match status" value="1"/>
</dbReference>
<comment type="function">
    <text evidence="9">Ferredoxins are iron-sulfur proteins that transfer electrons in a wide variety of metabolic reactions.</text>
</comment>
<evidence type="ECO:0000256" key="3">
    <source>
        <dbReference type="ARBA" id="ARBA00022448"/>
    </source>
</evidence>
<dbReference type="GO" id="GO:0009055">
    <property type="term" value="F:electron transfer activity"/>
    <property type="evidence" value="ECO:0007669"/>
    <property type="project" value="InterPro"/>
</dbReference>
<dbReference type="Pfam" id="PF00111">
    <property type="entry name" value="Fer2"/>
    <property type="match status" value="1"/>
</dbReference>
<evidence type="ECO:0000259" key="10">
    <source>
        <dbReference type="PROSITE" id="PS51085"/>
    </source>
</evidence>
<dbReference type="GO" id="GO:0009507">
    <property type="term" value="C:chloroplast"/>
    <property type="evidence" value="ECO:0007669"/>
    <property type="project" value="UniProtKB-SubCell"/>
</dbReference>
<dbReference type="InterPro" id="IPR010241">
    <property type="entry name" value="Fd_pln"/>
</dbReference>
<name>A0A1Z1MEC6_9FLOR</name>
<keyword evidence="9 11" id="KW-0934">Plastid</keyword>
<feature type="domain" description="2Fe-2S ferredoxin-type" evidence="10">
    <location>
        <begin position="9"/>
        <end position="100"/>
    </location>
</feature>
<proteinExistence type="inferred from homology"/>
<protein>
    <recommendedName>
        <fullName evidence="2 9">Ferredoxin</fullName>
    </recommendedName>
</protein>